<dbReference type="InterPro" id="IPR029069">
    <property type="entry name" value="HotDog_dom_sf"/>
</dbReference>
<evidence type="ECO:0000313" key="3">
    <source>
        <dbReference type="EMBL" id="PTB40215.1"/>
    </source>
</evidence>
<evidence type="ECO:0008006" key="5">
    <source>
        <dbReference type="Google" id="ProtNLM"/>
    </source>
</evidence>
<evidence type="ECO:0000256" key="1">
    <source>
        <dbReference type="ARBA" id="ARBA00038476"/>
    </source>
</evidence>
<dbReference type="EMBL" id="KZ679263">
    <property type="protein sequence ID" value="PTB40215.1"/>
    <property type="molecule type" value="Genomic_DNA"/>
</dbReference>
<dbReference type="InterPro" id="IPR051490">
    <property type="entry name" value="THEM6_lcsJ_thioesterase"/>
</dbReference>
<dbReference type="Pfam" id="PF13279">
    <property type="entry name" value="4HBT_2"/>
    <property type="match status" value="1"/>
</dbReference>
<dbReference type="AlphaFoldDB" id="A0A2T3Z5Z4"/>
<organism evidence="3 4">
    <name type="scientific">Trichoderma asperellum (strain ATCC 204424 / CBS 433.97 / NBRC 101777)</name>
    <dbReference type="NCBI Taxonomy" id="1042311"/>
    <lineage>
        <taxon>Eukaryota</taxon>
        <taxon>Fungi</taxon>
        <taxon>Dikarya</taxon>
        <taxon>Ascomycota</taxon>
        <taxon>Pezizomycotina</taxon>
        <taxon>Sordariomycetes</taxon>
        <taxon>Hypocreomycetidae</taxon>
        <taxon>Hypocreales</taxon>
        <taxon>Hypocreaceae</taxon>
        <taxon>Trichoderma</taxon>
    </lineage>
</organism>
<gene>
    <name evidence="3" type="ORF">M441DRAFT_38054</name>
</gene>
<evidence type="ECO:0000313" key="4">
    <source>
        <dbReference type="Proteomes" id="UP000240493"/>
    </source>
</evidence>
<keyword evidence="2" id="KW-0472">Membrane</keyword>
<dbReference type="PANTHER" id="PTHR12475:SF4">
    <property type="entry name" value="PROTEIN THEM6"/>
    <property type="match status" value="1"/>
</dbReference>
<comment type="similarity">
    <text evidence="1">Belongs to the lcsJ thioesterase family.</text>
</comment>
<dbReference type="Proteomes" id="UP000240493">
    <property type="component" value="Unassembled WGS sequence"/>
</dbReference>
<dbReference type="PANTHER" id="PTHR12475">
    <property type="match status" value="1"/>
</dbReference>
<protein>
    <recommendedName>
        <fullName evidence="5">Thioesterase domain-containing protein</fullName>
    </recommendedName>
</protein>
<dbReference type="SUPFAM" id="SSF54637">
    <property type="entry name" value="Thioesterase/thiol ester dehydrase-isomerase"/>
    <property type="match status" value="1"/>
</dbReference>
<keyword evidence="4" id="KW-1185">Reference proteome</keyword>
<keyword evidence="2" id="KW-0812">Transmembrane</keyword>
<proteinExistence type="inferred from homology"/>
<feature type="transmembrane region" description="Helical" evidence="2">
    <location>
        <begin position="6"/>
        <end position="25"/>
    </location>
</feature>
<dbReference type="OrthoDB" id="265761at2759"/>
<accession>A0A2T3Z5Z4</accession>
<evidence type="ECO:0000256" key="2">
    <source>
        <dbReference type="SAM" id="Phobius"/>
    </source>
</evidence>
<name>A0A2T3Z5Z4_TRIA4</name>
<keyword evidence="2" id="KW-1133">Transmembrane helix</keyword>
<sequence>MGLWKWVFGLFLVVNLKLLPFLWHFRFFQALGSGILLNRRARRLLKPHHILLPIISTTKAPLMEIDFNLHKSNSTYFTDIDVSRAFHSGVIFGPLITGSGGKRCNLIVGGVSCTFKREIKPYKTYETWTRVASWDEKWIYTVTHFVQRGKLRAGQRVLQSHSSEWAGEKPETTSRSEGSRVVFASAVTRFVCKRGRLTVPPAHALKECGLLRVSTSSFAIGIGEARLQHEEHPNADSAAKPDVAAGACSTMLEDVESSRIANLPIVRLQQGWDKVHELFREDIAVLGTYSDMGWP</sequence>
<reference evidence="3 4" key="1">
    <citation type="submission" date="2016-07" db="EMBL/GenBank/DDBJ databases">
        <title>Multiple horizontal gene transfer events from other fungi enriched the ability of initially mycotrophic Trichoderma (Ascomycota) to feed on dead plant biomass.</title>
        <authorList>
            <consortium name="DOE Joint Genome Institute"/>
            <person name="Aerts A."/>
            <person name="Atanasova L."/>
            <person name="Chenthamara K."/>
            <person name="Zhang J."/>
            <person name="Grujic M."/>
            <person name="Henrissat B."/>
            <person name="Kuo A."/>
            <person name="Salamov A."/>
            <person name="Lipzen A."/>
            <person name="Labutti K."/>
            <person name="Barry K."/>
            <person name="Miao Y."/>
            <person name="Rahimi M.J."/>
            <person name="Shen Q."/>
            <person name="Grigoriev I.V."/>
            <person name="Kubicek C.P."/>
            <person name="Druzhinina I.S."/>
        </authorList>
    </citation>
    <scope>NUCLEOTIDE SEQUENCE [LARGE SCALE GENOMIC DNA]</scope>
    <source>
        <strain evidence="3 4">CBS 433.97</strain>
    </source>
</reference>